<proteinExistence type="predicted"/>
<reference evidence="1 2" key="1">
    <citation type="submission" date="2022-04" db="EMBL/GenBank/DDBJ databases">
        <title>Positive selection, recombination, and allopatry shape intraspecific diversity of widespread and dominant cyanobacteria.</title>
        <authorList>
            <person name="Wei J."/>
            <person name="Shu W."/>
            <person name="Hu C."/>
        </authorList>
    </citation>
    <scope>NUCLEOTIDE SEQUENCE [LARGE SCALE GENOMIC DNA]</scope>
    <source>
        <strain evidence="1 2">GB2-A4</strain>
    </source>
</reference>
<gene>
    <name evidence="1" type="ORF">NC998_20810</name>
</gene>
<dbReference type="Proteomes" id="UP001464891">
    <property type="component" value="Unassembled WGS sequence"/>
</dbReference>
<keyword evidence="2" id="KW-1185">Reference proteome</keyword>
<comment type="caution">
    <text evidence="1">The sequence shown here is derived from an EMBL/GenBank/DDBJ whole genome shotgun (WGS) entry which is preliminary data.</text>
</comment>
<organism evidence="1 2">
    <name type="scientific">Trichocoleus desertorum GB2-A4</name>
    <dbReference type="NCBI Taxonomy" id="2933944"/>
    <lineage>
        <taxon>Bacteria</taxon>
        <taxon>Bacillati</taxon>
        <taxon>Cyanobacteriota</taxon>
        <taxon>Cyanophyceae</taxon>
        <taxon>Leptolyngbyales</taxon>
        <taxon>Trichocoleusaceae</taxon>
        <taxon>Trichocoleus</taxon>
    </lineage>
</organism>
<evidence type="ECO:0000313" key="2">
    <source>
        <dbReference type="Proteomes" id="UP001464891"/>
    </source>
</evidence>
<dbReference type="RefSeq" id="WP_190440481.1">
    <property type="nucleotide sequence ID" value="NZ_JAMPKM010000015.1"/>
</dbReference>
<sequence length="251" mass="27886">MSLYSDLEEIQKVLTFYASPDNYNEDGIAGHSILFGWEHDCGQRAQAVLQKCDRLLHKLAQLEQAPKQEKQKAAIVTSHNLHIDVWTRCFASTNLIPLLAQAWQGWTQLGPGAVFIGCYWSFQQGLLKHQVQSSYLDLSSIEPQAEEPIRSEIMVKVADYDPVKEAIVVFYGNDLSQGGRFKLSLNRNFIKCMAIASEEFTAVECAEKLGIVQEALSATKAVKLPLDEAQKTPAKAGHILPSLVISSIPEL</sequence>
<evidence type="ECO:0000313" key="1">
    <source>
        <dbReference type="EMBL" id="MEP0819542.1"/>
    </source>
</evidence>
<name>A0ABV0JCL9_9CYAN</name>
<dbReference type="EMBL" id="JAMPKM010000015">
    <property type="protein sequence ID" value="MEP0819542.1"/>
    <property type="molecule type" value="Genomic_DNA"/>
</dbReference>
<protein>
    <submittedName>
        <fullName evidence="1">Uncharacterized protein</fullName>
    </submittedName>
</protein>
<accession>A0ABV0JCL9</accession>